<dbReference type="InterPro" id="IPR036388">
    <property type="entry name" value="WH-like_DNA-bd_sf"/>
</dbReference>
<reference evidence="5" key="1">
    <citation type="submission" date="2020-02" db="EMBL/GenBank/DDBJ databases">
        <authorList>
            <person name="Meier V. D."/>
        </authorList>
    </citation>
    <scope>NUCLEOTIDE SEQUENCE</scope>
    <source>
        <strain evidence="5">AVDCRST_MAG13</strain>
    </source>
</reference>
<dbReference type="EMBL" id="CADCVO010000337">
    <property type="protein sequence ID" value="CAA9498457.1"/>
    <property type="molecule type" value="Genomic_DNA"/>
</dbReference>
<dbReference type="AlphaFoldDB" id="A0A6J4SH92"/>
<evidence type="ECO:0000256" key="2">
    <source>
        <dbReference type="ARBA" id="ARBA00023125"/>
    </source>
</evidence>
<sequence>MSARTYGQNCGVARALDVLGERWTLLIVRELFLGPRRYRDLLDALGGIGTNLLAARLKALEAQDIVRRTTLGAPAGVAAYELTAEGEALEPVVSAMAVWGYGRIPREENEDRFRASWIALSMRATLAAEGGGAPDGLYAFEVSEERFWVRIAGDRATVRLGPPPYEPDLTVRCDLPAFLRLAEEGPGPQDAALSDDPERLAALLAGFHLPRGAAAGGGARR</sequence>
<organism evidence="5">
    <name type="scientific">uncultured Solirubrobacteraceae bacterium</name>
    <dbReference type="NCBI Taxonomy" id="1162706"/>
    <lineage>
        <taxon>Bacteria</taxon>
        <taxon>Bacillati</taxon>
        <taxon>Actinomycetota</taxon>
        <taxon>Thermoleophilia</taxon>
        <taxon>Solirubrobacterales</taxon>
        <taxon>Solirubrobacteraceae</taxon>
        <taxon>environmental samples</taxon>
    </lineage>
</organism>
<dbReference type="SUPFAM" id="SSF46785">
    <property type="entry name" value="Winged helix' DNA-binding domain"/>
    <property type="match status" value="1"/>
</dbReference>
<dbReference type="InterPro" id="IPR002577">
    <property type="entry name" value="HTH_HxlR"/>
</dbReference>
<keyword evidence="2" id="KW-0238">DNA-binding</keyword>
<accession>A0A6J4SH92</accession>
<dbReference type="PROSITE" id="PS51118">
    <property type="entry name" value="HTH_HXLR"/>
    <property type="match status" value="1"/>
</dbReference>
<dbReference type="PANTHER" id="PTHR33204:SF18">
    <property type="entry name" value="TRANSCRIPTIONAL REGULATORY PROTEIN"/>
    <property type="match status" value="1"/>
</dbReference>
<evidence type="ECO:0000256" key="1">
    <source>
        <dbReference type="ARBA" id="ARBA00023015"/>
    </source>
</evidence>
<feature type="domain" description="HTH hxlR-type" evidence="4">
    <location>
        <begin position="10"/>
        <end position="108"/>
    </location>
</feature>
<evidence type="ECO:0000259" key="4">
    <source>
        <dbReference type="PROSITE" id="PS51118"/>
    </source>
</evidence>
<dbReference type="Gene3D" id="1.10.10.10">
    <property type="entry name" value="Winged helix-like DNA-binding domain superfamily/Winged helix DNA-binding domain"/>
    <property type="match status" value="1"/>
</dbReference>
<dbReference type="InterPro" id="IPR036390">
    <property type="entry name" value="WH_DNA-bd_sf"/>
</dbReference>
<protein>
    <submittedName>
        <fullName evidence="5">Transcriptional regulator, HxlR family</fullName>
    </submittedName>
</protein>
<gene>
    <name evidence="5" type="ORF">AVDCRST_MAG13-2105</name>
</gene>
<evidence type="ECO:0000256" key="3">
    <source>
        <dbReference type="ARBA" id="ARBA00023163"/>
    </source>
</evidence>
<keyword evidence="3" id="KW-0804">Transcription</keyword>
<evidence type="ECO:0000313" key="5">
    <source>
        <dbReference type="EMBL" id="CAA9498457.1"/>
    </source>
</evidence>
<dbReference type="Pfam" id="PF01638">
    <property type="entry name" value="HxlR"/>
    <property type="match status" value="1"/>
</dbReference>
<keyword evidence="1" id="KW-0805">Transcription regulation</keyword>
<proteinExistence type="predicted"/>
<dbReference type="GO" id="GO:0003677">
    <property type="term" value="F:DNA binding"/>
    <property type="evidence" value="ECO:0007669"/>
    <property type="project" value="UniProtKB-KW"/>
</dbReference>
<dbReference type="PANTHER" id="PTHR33204">
    <property type="entry name" value="TRANSCRIPTIONAL REGULATOR, MARR FAMILY"/>
    <property type="match status" value="1"/>
</dbReference>
<name>A0A6J4SH92_9ACTN</name>